<protein>
    <recommendedName>
        <fullName evidence="1">Virulence-associated protein E-like domain-containing protein</fullName>
    </recommendedName>
</protein>
<organism evidence="2 3">
    <name type="scientific">Novosphingobium aureum</name>
    <dbReference type="NCBI Taxonomy" id="2792964"/>
    <lineage>
        <taxon>Bacteria</taxon>
        <taxon>Pseudomonadati</taxon>
        <taxon>Pseudomonadota</taxon>
        <taxon>Alphaproteobacteria</taxon>
        <taxon>Sphingomonadales</taxon>
        <taxon>Sphingomonadaceae</taxon>
        <taxon>Novosphingobium</taxon>
    </lineage>
</organism>
<dbReference type="Proteomes" id="UP000617634">
    <property type="component" value="Unassembled WGS sequence"/>
</dbReference>
<keyword evidence="3" id="KW-1185">Reference proteome</keyword>
<accession>A0A931HC48</accession>
<comment type="caution">
    <text evidence="2">The sequence shown here is derived from an EMBL/GenBank/DDBJ whole genome shotgun (WGS) entry which is preliminary data.</text>
</comment>
<name>A0A931HC48_9SPHN</name>
<dbReference type="InterPro" id="IPR007936">
    <property type="entry name" value="VapE-like_dom"/>
</dbReference>
<sequence>MMAEDVFELNSWVGRVQSSKQGPKKNITNLMLHLRNIPHLGPKLAFNDLTGNIEWHGRELKDSDYVDIRMLMEAPPFNFEANARDVPAAVMRTAEDNTINPVVDYLEGLKWDGKPRISNWLQNIFDADDTEINRAFGRMFLIAAVARALQPGCKVDTMLIAKGLQGIGKTSAFQALFGEEFVTGSITSLKGAETAQALQGVWAVDLGELEALNTSVNAVKNFLTLQRDRYRPPWGKHFIWRPRRMVFTGTTNEDAFLSDATGARRFWPFEGRRVDLSTLKRARDQLWAEAVRAFKDGEKWWIENGSELDSLAQAAQQDSYKEDIWAPRIDQFLNSVETRNRGCVTLSEVAAYLCISSERQDAKIEERIIAHMKMRDWWKRRCMRHGQNLNWWFPPETQEEFKLGRPRGA</sequence>
<evidence type="ECO:0000313" key="2">
    <source>
        <dbReference type="EMBL" id="MBH0112731.1"/>
    </source>
</evidence>
<dbReference type="PANTHER" id="PTHR34985:SF1">
    <property type="entry name" value="SLR0554 PROTEIN"/>
    <property type="match status" value="1"/>
</dbReference>
<reference evidence="2" key="1">
    <citation type="submission" date="2020-11" db="EMBL/GenBank/DDBJ databases">
        <title>Novosphingobium aureum sp. nov., a marine bacterium isolated from sediment of a salt flat.</title>
        <authorList>
            <person name="Yoo Y."/>
            <person name="Kim J.-J."/>
        </authorList>
    </citation>
    <scope>NUCLEOTIDE SEQUENCE</scope>
    <source>
        <strain evidence="2">YJ-S2-02</strain>
    </source>
</reference>
<dbReference type="EMBL" id="JADZGI010000001">
    <property type="protein sequence ID" value="MBH0112731.1"/>
    <property type="molecule type" value="Genomic_DNA"/>
</dbReference>
<dbReference type="AlphaFoldDB" id="A0A931HC48"/>
<dbReference type="RefSeq" id="WP_197162448.1">
    <property type="nucleotide sequence ID" value="NZ_JADZGI010000001.1"/>
</dbReference>
<proteinExistence type="predicted"/>
<dbReference type="PANTHER" id="PTHR34985">
    <property type="entry name" value="SLR0554 PROTEIN"/>
    <property type="match status" value="1"/>
</dbReference>
<evidence type="ECO:0000313" key="3">
    <source>
        <dbReference type="Proteomes" id="UP000617634"/>
    </source>
</evidence>
<feature type="domain" description="Virulence-associated protein E-like" evidence="1">
    <location>
        <begin position="106"/>
        <end position="318"/>
    </location>
</feature>
<evidence type="ECO:0000259" key="1">
    <source>
        <dbReference type="Pfam" id="PF05272"/>
    </source>
</evidence>
<dbReference type="Pfam" id="PF05272">
    <property type="entry name" value="VapE-like_dom"/>
    <property type="match status" value="1"/>
</dbReference>
<gene>
    <name evidence="2" type="ORF">I5E68_07170</name>
</gene>